<feature type="domain" description="Aminotransferase class I/classII large" evidence="6">
    <location>
        <begin position="36"/>
        <end position="358"/>
    </location>
</feature>
<dbReference type="Gene3D" id="3.40.640.10">
    <property type="entry name" value="Type I PLP-dependent aspartate aminotransferase-like (Major domain)"/>
    <property type="match status" value="1"/>
</dbReference>
<dbReference type="EMBL" id="JACHEK010000004">
    <property type="protein sequence ID" value="MBB6144158.1"/>
    <property type="molecule type" value="Genomic_DNA"/>
</dbReference>
<proteinExistence type="inferred from homology"/>
<dbReference type="GO" id="GO:0030170">
    <property type="term" value="F:pyridoxal phosphate binding"/>
    <property type="evidence" value="ECO:0007669"/>
    <property type="project" value="InterPro"/>
</dbReference>
<dbReference type="SUPFAM" id="SSF53383">
    <property type="entry name" value="PLP-dependent transferases"/>
    <property type="match status" value="1"/>
</dbReference>
<gene>
    <name evidence="7" type="ORF">HNQ77_002110</name>
</gene>
<keyword evidence="4" id="KW-0663">Pyridoxal phosphate</keyword>
<dbReference type="GO" id="GO:0004400">
    <property type="term" value="F:histidinol-phosphate transaminase activity"/>
    <property type="evidence" value="ECO:0007669"/>
    <property type="project" value="UniProtKB-EC"/>
</dbReference>
<dbReference type="InterPro" id="IPR050106">
    <property type="entry name" value="HistidinolP_aminotransfase"/>
</dbReference>
<dbReference type="Pfam" id="PF00155">
    <property type="entry name" value="Aminotran_1_2"/>
    <property type="match status" value="1"/>
</dbReference>
<evidence type="ECO:0000259" key="6">
    <source>
        <dbReference type="Pfam" id="PF00155"/>
    </source>
</evidence>
<evidence type="ECO:0000256" key="5">
    <source>
        <dbReference type="SAM" id="SignalP"/>
    </source>
</evidence>
<reference evidence="7 8" key="1">
    <citation type="submission" date="2020-08" db="EMBL/GenBank/DDBJ databases">
        <title>Genomic Encyclopedia of Type Strains, Phase IV (KMG-IV): sequencing the most valuable type-strain genomes for metagenomic binning, comparative biology and taxonomic classification.</title>
        <authorList>
            <person name="Goeker M."/>
        </authorList>
    </citation>
    <scope>NUCLEOTIDE SEQUENCE [LARGE SCALE GENOMIC DNA]</scope>
    <source>
        <strain evidence="7 8">DSM 103733</strain>
    </source>
</reference>
<dbReference type="CDD" id="cd00609">
    <property type="entry name" value="AAT_like"/>
    <property type="match status" value="1"/>
</dbReference>
<dbReference type="InterPro" id="IPR015421">
    <property type="entry name" value="PyrdxlP-dep_Trfase_major"/>
</dbReference>
<feature type="chain" id="PRO_5032741861" evidence="5">
    <location>
        <begin position="28"/>
        <end position="376"/>
    </location>
</feature>
<keyword evidence="8" id="KW-1185">Reference proteome</keyword>
<evidence type="ECO:0000313" key="8">
    <source>
        <dbReference type="Proteomes" id="UP000538666"/>
    </source>
</evidence>
<accession>A0A841K0I2</accession>
<dbReference type="PANTHER" id="PTHR43643">
    <property type="entry name" value="HISTIDINOL-PHOSPHATE AMINOTRANSFERASE 2"/>
    <property type="match status" value="1"/>
</dbReference>
<dbReference type="InterPro" id="IPR015422">
    <property type="entry name" value="PyrdxlP-dep_Trfase_small"/>
</dbReference>
<keyword evidence="3 7" id="KW-0808">Transferase</keyword>
<dbReference type="PANTHER" id="PTHR43643:SF3">
    <property type="entry name" value="HISTIDINOL-PHOSPHATE AMINOTRANSFERASE"/>
    <property type="match status" value="1"/>
</dbReference>
<dbReference type="Gene3D" id="3.90.1150.10">
    <property type="entry name" value="Aspartate Aminotransferase, domain 1"/>
    <property type="match status" value="1"/>
</dbReference>
<dbReference type="PROSITE" id="PS51318">
    <property type="entry name" value="TAT"/>
    <property type="match status" value="1"/>
</dbReference>
<dbReference type="AlphaFoldDB" id="A0A841K0I2"/>
<evidence type="ECO:0000256" key="1">
    <source>
        <dbReference type="ARBA" id="ARBA00007970"/>
    </source>
</evidence>
<name>A0A841K0I2_9BACT</name>
<organism evidence="7 8">
    <name type="scientific">Silvibacterium bohemicum</name>
    <dbReference type="NCBI Taxonomy" id="1577686"/>
    <lineage>
        <taxon>Bacteria</taxon>
        <taxon>Pseudomonadati</taxon>
        <taxon>Acidobacteriota</taxon>
        <taxon>Terriglobia</taxon>
        <taxon>Terriglobales</taxon>
        <taxon>Acidobacteriaceae</taxon>
        <taxon>Silvibacterium</taxon>
    </lineage>
</organism>
<evidence type="ECO:0000256" key="2">
    <source>
        <dbReference type="ARBA" id="ARBA00022576"/>
    </source>
</evidence>
<evidence type="ECO:0000256" key="4">
    <source>
        <dbReference type="ARBA" id="ARBA00022898"/>
    </source>
</evidence>
<dbReference type="InterPro" id="IPR006311">
    <property type="entry name" value="TAT_signal"/>
</dbReference>
<evidence type="ECO:0000256" key="3">
    <source>
        <dbReference type="ARBA" id="ARBA00022679"/>
    </source>
</evidence>
<keyword evidence="2 7" id="KW-0032">Aminotransferase</keyword>
<dbReference type="EC" id="2.6.1.9" evidence="7"/>
<keyword evidence="5" id="KW-0732">Signal</keyword>
<evidence type="ECO:0000313" key="7">
    <source>
        <dbReference type="EMBL" id="MBB6144158.1"/>
    </source>
</evidence>
<dbReference type="Proteomes" id="UP000538666">
    <property type="component" value="Unassembled WGS sequence"/>
</dbReference>
<feature type="signal peptide" evidence="5">
    <location>
        <begin position="1"/>
        <end position="27"/>
    </location>
</feature>
<dbReference type="OrthoDB" id="9813612at2"/>
<sequence>MPSNLTRRSLIRTSGLMLGAGFLPASAVTAEKPPQNLIHLNLNENAFGPSPNVASAIEREFVRLSRYADAASAQAFAEQIAAYERVPVEQVVLGEILGALGLYLGSQKGPGGEFVYSTPGYLALIDAASRVGGIGVPVPLDAQYANDLAALAAKVSAETRAVYLINPHNPTGTLSDNVAFKRFLREVSQQAPVIVDEAYLEYTADFEARSAVSLVREGANVLVFRTFDKIHGLAGLPIGYTLAPQPLADALHKQGLGDAESLGRLNIAAASAALADINHVRQVRSIVADERAKWVAVLDEMKLPHTDTQASFIFFDAGRPQAQLAAALRTEGVEIGRTFPPYTNWARVTIGQPEENHIVQQQIRKILTSHEDSHQR</sequence>
<protein>
    <submittedName>
        <fullName evidence="7">Histidinol-phosphate aminotransferase</fullName>
        <ecNumber evidence="7">2.6.1.9</ecNumber>
    </submittedName>
</protein>
<dbReference type="InterPro" id="IPR015424">
    <property type="entry name" value="PyrdxlP-dep_Trfase"/>
</dbReference>
<comment type="similarity">
    <text evidence="1">Belongs to the class-II pyridoxal-phosphate-dependent aminotransferase family. Histidinol-phosphate aminotransferase subfamily.</text>
</comment>
<dbReference type="RefSeq" id="WP_082125426.1">
    <property type="nucleotide sequence ID" value="NZ_JACHEK010000004.1"/>
</dbReference>
<comment type="caution">
    <text evidence="7">The sequence shown here is derived from an EMBL/GenBank/DDBJ whole genome shotgun (WGS) entry which is preliminary data.</text>
</comment>
<dbReference type="InterPro" id="IPR004839">
    <property type="entry name" value="Aminotransferase_I/II_large"/>
</dbReference>